<evidence type="ECO:0000313" key="1">
    <source>
        <dbReference type="EMBL" id="GAA3211231.1"/>
    </source>
</evidence>
<gene>
    <name evidence="1" type="ORF">GCM10010468_29810</name>
</gene>
<proteinExistence type="predicted"/>
<protein>
    <submittedName>
        <fullName evidence="1">Uncharacterized protein</fullName>
    </submittedName>
</protein>
<name>A0ABP6Q9D9_9ACTN</name>
<keyword evidence="2" id="KW-1185">Reference proteome</keyword>
<accession>A0ABP6Q9D9</accession>
<evidence type="ECO:0000313" key="2">
    <source>
        <dbReference type="Proteomes" id="UP001501237"/>
    </source>
</evidence>
<sequence length="122" mass="12646">MVDAGGMTLLKAPDEPLARPLPWPGAVPGSAVLACPQCGGPDLRVTTVSVASDPRRGPAAGLLVWPRTGRAFTSDEPPSRASEAAGPVLFLDYQCERSGCRGGIELHLGEGSTLLRLTAAER</sequence>
<dbReference type="EMBL" id="BAAAUV010000006">
    <property type="protein sequence ID" value="GAA3211231.1"/>
    <property type="molecule type" value="Genomic_DNA"/>
</dbReference>
<comment type="caution">
    <text evidence="1">The sequence shown here is derived from an EMBL/GenBank/DDBJ whole genome shotgun (WGS) entry which is preliminary data.</text>
</comment>
<reference evidence="2" key="1">
    <citation type="journal article" date="2019" name="Int. J. Syst. Evol. Microbiol.">
        <title>The Global Catalogue of Microorganisms (GCM) 10K type strain sequencing project: providing services to taxonomists for standard genome sequencing and annotation.</title>
        <authorList>
            <consortium name="The Broad Institute Genomics Platform"/>
            <consortium name="The Broad Institute Genome Sequencing Center for Infectious Disease"/>
            <person name="Wu L."/>
            <person name="Ma J."/>
        </authorList>
    </citation>
    <scope>NUCLEOTIDE SEQUENCE [LARGE SCALE GENOMIC DNA]</scope>
    <source>
        <strain evidence="2">JCM 9377</strain>
    </source>
</reference>
<dbReference type="Proteomes" id="UP001501237">
    <property type="component" value="Unassembled WGS sequence"/>
</dbReference>
<organism evidence="1 2">
    <name type="scientific">Actinocorallia longicatena</name>
    <dbReference type="NCBI Taxonomy" id="111803"/>
    <lineage>
        <taxon>Bacteria</taxon>
        <taxon>Bacillati</taxon>
        <taxon>Actinomycetota</taxon>
        <taxon>Actinomycetes</taxon>
        <taxon>Streptosporangiales</taxon>
        <taxon>Thermomonosporaceae</taxon>
        <taxon>Actinocorallia</taxon>
    </lineage>
</organism>